<dbReference type="SUPFAM" id="SSF54427">
    <property type="entry name" value="NTF2-like"/>
    <property type="match status" value="1"/>
</dbReference>
<protein>
    <recommendedName>
        <fullName evidence="3">SnoaL-like domain-containing protein</fullName>
    </recommendedName>
</protein>
<dbReference type="Proteomes" id="UP001432014">
    <property type="component" value="Chromosome"/>
</dbReference>
<evidence type="ECO:0000313" key="1">
    <source>
        <dbReference type="EMBL" id="WUS60752.1"/>
    </source>
</evidence>
<accession>A0ABZ1WIP9</accession>
<dbReference type="EMBL" id="CP108482">
    <property type="protein sequence ID" value="WUS60752.1"/>
    <property type="molecule type" value="Genomic_DNA"/>
</dbReference>
<keyword evidence="2" id="KW-1185">Reference proteome</keyword>
<dbReference type="InterPro" id="IPR032710">
    <property type="entry name" value="NTF2-like_dom_sf"/>
</dbReference>
<name>A0ABZ1WIP9_9ACTN</name>
<dbReference type="Gene3D" id="3.10.450.50">
    <property type="match status" value="1"/>
</dbReference>
<reference evidence="1 2" key="1">
    <citation type="submission" date="2022-10" db="EMBL/GenBank/DDBJ databases">
        <title>The complete genomes of actinobacterial strains from the NBC collection.</title>
        <authorList>
            <person name="Joergensen T.S."/>
            <person name="Alvarez Arevalo M."/>
            <person name="Sterndorff E.B."/>
            <person name="Faurdal D."/>
            <person name="Vuksanovic O."/>
            <person name="Mourched A.-S."/>
            <person name="Charusanti P."/>
            <person name="Shaw S."/>
            <person name="Blin K."/>
            <person name="Weber T."/>
        </authorList>
    </citation>
    <scope>NUCLEOTIDE SEQUENCE [LARGE SCALE GENOMIC DNA]</scope>
    <source>
        <strain evidence="1 2">NBC_01247</strain>
    </source>
</reference>
<evidence type="ECO:0000313" key="2">
    <source>
        <dbReference type="Proteomes" id="UP001432014"/>
    </source>
</evidence>
<evidence type="ECO:0008006" key="3">
    <source>
        <dbReference type="Google" id="ProtNLM"/>
    </source>
</evidence>
<dbReference type="RefSeq" id="WP_329493144.1">
    <property type="nucleotide sequence ID" value="NZ_CP108460.1"/>
</dbReference>
<sequence length="140" mass="15824">MPKTDPQVLADRYAALWNEPDAELRRTGVAELWRADGVHVLQPPQEMRRSAVELGFADPVLEVRGHRELEARVRTAYEDFVAPGGLLFRARADAERLHDVVKFHWEAVDTATGEVGGVGLEFLVLDEDGRIRSDFQFIEN</sequence>
<proteinExistence type="predicted"/>
<gene>
    <name evidence="1" type="ORF">OG469_37860</name>
</gene>
<organism evidence="1 2">
    <name type="scientific">Kitasatospora herbaricolor</name>
    <dbReference type="NCBI Taxonomy" id="68217"/>
    <lineage>
        <taxon>Bacteria</taxon>
        <taxon>Bacillati</taxon>
        <taxon>Actinomycetota</taxon>
        <taxon>Actinomycetes</taxon>
        <taxon>Kitasatosporales</taxon>
        <taxon>Streptomycetaceae</taxon>
        <taxon>Kitasatospora</taxon>
    </lineage>
</organism>